<name>A0ABQ4HUA9_9ACTN</name>
<comment type="caution">
    <text evidence="1">The sequence shown here is derived from an EMBL/GenBank/DDBJ whole genome shotgun (WGS) entry which is preliminary data.</text>
</comment>
<sequence>MADHADELARSEPSSARAVGAARDAVTAAQALAADGVPGGRLRLARSLWRLTAANSGNPQTAQEYALRWWTVCRSLLERPDPAEDQNRVVARIAYWLGVVVPVLMTTHRTAEAAEVMERVAEAADRATGPHGEHASARLEIFLFTATADDFAQAVIAGRRAEIADDLDQMIHRATRTVAVFERHAADGVFEASELAQVLRIISRLVTVAGDLRLAAHLLDRAEAVSAAIAHHGPAFRAHADGIRRERDGLTTHVPRPRG</sequence>
<reference evidence="1 2" key="1">
    <citation type="submission" date="2021-01" db="EMBL/GenBank/DDBJ databases">
        <title>Whole genome shotgun sequence of Verrucosispora andamanensis NBRC 109075.</title>
        <authorList>
            <person name="Komaki H."/>
            <person name="Tamura T."/>
        </authorList>
    </citation>
    <scope>NUCLEOTIDE SEQUENCE [LARGE SCALE GENOMIC DNA]</scope>
    <source>
        <strain evidence="1 2">NBRC 109075</strain>
    </source>
</reference>
<dbReference type="Proteomes" id="UP000647017">
    <property type="component" value="Unassembled WGS sequence"/>
</dbReference>
<protein>
    <submittedName>
        <fullName evidence="1">Uncharacterized protein</fullName>
    </submittedName>
</protein>
<keyword evidence="2" id="KW-1185">Reference proteome</keyword>
<organism evidence="1 2">
    <name type="scientific">Micromonospora andamanensis</name>
    <dbReference type="NCBI Taxonomy" id="1287068"/>
    <lineage>
        <taxon>Bacteria</taxon>
        <taxon>Bacillati</taxon>
        <taxon>Actinomycetota</taxon>
        <taxon>Actinomycetes</taxon>
        <taxon>Micromonosporales</taxon>
        <taxon>Micromonosporaceae</taxon>
        <taxon>Micromonospora</taxon>
    </lineage>
</organism>
<evidence type="ECO:0000313" key="1">
    <source>
        <dbReference type="EMBL" id="GIJ09226.1"/>
    </source>
</evidence>
<gene>
    <name evidence="1" type="ORF">Van01_24400</name>
</gene>
<dbReference type="EMBL" id="BOOZ01000011">
    <property type="protein sequence ID" value="GIJ09226.1"/>
    <property type="molecule type" value="Genomic_DNA"/>
</dbReference>
<proteinExistence type="predicted"/>
<evidence type="ECO:0000313" key="2">
    <source>
        <dbReference type="Proteomes" id="UP000647017"/>
    </source>
</evidence>
<accession>A0ABQ4HUA9</accession>